<feature type="compositionally biased region" description="Basic and acidic residues" evidence="1">
    <location>
        <begin position="460"/>
        <end position="487"/>
    </location>
</feature>
<protein>
    <submittedName>
        <fullName evidence="2">Heat shock protein DnaJ with tetratricopeptide repeat-containing protein</fullName>
    </submittedName>
</protein>
<dbReference type="SUPFAM" id="SSF48452">
    <property type="entry name" value="TPR-like"/>
    <property type="match status" value="2"/>
</dbReference>
<feature type="region of interest" description="Disordered" evidence="1">
    <location>
        <begin position="1"/>
        <end position="102"/>
    </location>
</feature>
<dbReference type="AlphaFoldDB" id="A0A7J0EEG1"/>
<dbReference type="Gene3D" id="1.25.40.10">
    <property type="entry name" value="Tetratricopeptide repeat domain"/>
    <property type="match status" value="2"/>
</dbReference>
<gene>
    <name evidence="2" type="ORF">Acr_03g0014960</name>
</gene>
<evidence type="ECO:0000256" key="1">
    <source>
        <dbReference type="SAM" id="MobiDB-lite"/>
    </source>
</evidence>
<evidence type="ECO:0000313" key="2">
    <source>
        <dbReference type="EMBL" id="GFY84722.1"/>
    </source>
</evidence>
<organism evidence="2 3">
    <name type="scientific">Actinidia rufa</name>
    <dbReference type="NCBI Taxonomy" id="165716"/>
    <lineage>
        <taxon>Eukaryota</taxon>
        <taxon>Viridiplantae</taxon>
        <taxon>Streptophyta</taxon>
        <taxon>Embryophyta</taxon>
        <taxon>Tracheophyta</taxon>
        <taxon>Spermatophyta</taxon>
        <taxon>Magnoliopsida</taxon>
        <taxon>eudicotyledons</taxon>
        <taxon>Gunneridae</taxon>
        <taxon>Pentapetalae</taxon>
        <taxon>asterids</taxon>
        <taxon>Ericales</taxon>
        <taxon>Actinidiaceae</taxon>
        <taxon>Actinidia</taxon>
    </lineage>
</organism>
<feature type="compositionally biased region" description="Polar residues" evidence="1">
    <location>
        <begin position="68"/>
        <end position="102"/>
    </location>
</feature>
<dbReference type="PANTHER" id="PTHR45181">
    <property type="entry name" value="HEAT SHOCK PROTEIN DNAJ WITH TETRATRICOPEPTIDE REPEAT-CONTAINING PROTEIN"/>
    <property type="match status" value="1"/>
</dbReference>
<dbReference type="OrthoDB" id="1736819at2759"/>
<dbReference type="PANTHER" id="PTHR45181:SF8">
    <property type="entry name" value="HEAT SHOCK PROTEIN DNAJ WITH TETRATRICOPEPTIDE REPEAT-CONTAINING PROTEIN"/>
    <property type="match status" value="1"/>
</dbReference>
<reference evidence="2 3" key="1">
    <citation type="submission" date="2019-07" db="EMBL/GenBank/DDBJ databases">
        <title>De Novo Assembly of kiwifruit Actinidia rufa.</title>
        <authorList>
            <person name="Sugita-Konishi S."/>
            <person name="Sato K."/>
            <person name="Mori E."/>
            <person name="Abe Y."/>
            <person name="Kisaki G."/>
            <person name="Hamano K."/>
            <person name="Suezawa K."/>
            <person name="Otani M."/>
            <person name="Fukuda T."/>
            <person name="Manabe T."/>
            <person name="Gomi K."/>
            <person name="Tabuchi M."/>
            <person name="Akimitsu K."/>
            <person name="Kataoka I."/>
        </authorList>
    </citation>
    <scope>NUCLEOTIDE SEQUENCE [LARGE SCALE GENOMIC DNA]</scope>
    <source>
        <strain evidence="3">cv. Fuchu</strain>
    </source>
</reference>
<sequence length="738" mass="79557">MSPPSVDLRSPFTSQPPMQPKQPPFAPQDHNTNGGFDCSVSSPFVSRIGSEKPGRSMPRHVKTRRHIGTQQEKSISPTAQNDSGLNRFNSVSGNSNQFKNDSSGIPSVFSASIGDVMCGKLNNACFVFGANNGSLLSNLNSGKNQSSGTSEQASSDGFGRFNYGVFDFGVTKCNSEHKEPSEARGKCGADESVKFDKVGSLFGANKSSSITNSNSKKRQSNGSAQQFGADEFGKFNDLGFVFGTNKSNLVSNKNSEWRASSKNVGLEHVDELRKYNESSGKPEAGNYVGFMNDFIAKLNSVVNTTSASGTSSVSKLLDEMRKTSVGGCENIGGSDNTKDPKINSSASSNPMFVFGSNKNVPGCSTGKSVTASCRQMKNTNLKFLQSLMILVSVSLLRNHLFLGQGQDNNCTPTSVNVARSTREKDENLAAAREGANTSKALAVAVVAAALEMVSVQTQRVKKDKEGSFNSQRKRDDKSRGDEKHEKQGSTAATQEACEKWRIRGNQAYEKGYLSRAEEFYTKGINSVRNSERSGVEPLMLCYSNRAAARMSCGRMREALGGCMTAAALDPHFHKVHIRAANCHLSLGEVEDALQYFSTCLESGGGICLDRRIIIEAADGLQKAQVLKNLFQAMLEHRHTVALMLKLFLMDQNFVSRGCFGWLGNGNNAGNEAYQSGRHSEAVEHYTAVVSNSIESRPFAAICFYNRAAANHALAQIADAIADCSIAIALDGSYSKVGL</sequence>
<accession>A0A7J0EEG1</accession>
<dbReference type="InterPro" id="IPR011990">
    <property type="entry name" value="TPR-like_helical_dom_sf"/>
</dbReference>
<comment type="caution">
    <text evidence="2">The sequence shown here is derived from an EMBL/GenBank/DDBJ whole genome shotgun (WGS) entry which is preliminary data.</text>
</comment>
<name>A0A7J0EEG1_9ERIC</name>
<keyword evidence="3" id="KW-1185">Reference proteome</keyword>
<feature type="compositionally biased region" description="Polar residues" evidence="1">
    <location>
        <begin position="29"/>
        <end position="44"/>
    </location>
</feature>
<dbReference type="Proteomes" id="UP000585474">
    <property type="component" value="Unassembled WGS sequence"/>
</dbReference>
<proteinExistence type="predicted"/>
<dbReference type="InterPro" id="IPR019734">
    <property type="entry name" value="TPR_rpt"/>
</dbReference>
<dbReference type="SMART" id="SM00028">
    <property type="entry name" value="TPR"/>
    <property type="match status" value="4"/>
</dbReference>
<evidence type="ECO:0000313" key="3">
    <source>
        <dbReference type="Proteomes" id="UP000585474"/>
    </source>
</evidence>
<keyword evidence="2" id="KW-0346">Stress response</keyword>
<feature type="region of interest" description="Disordered" evidence="1">
    <location>
        <begin position="460"/>
        <end position="494"/>
    </location>
</feature>
<feature type="compositionally biased region" description="Pro residues" evidence="1">
    <location>
        <begin position="17"/>
        <end position="26"/>
    </location>
</feature>
<dbReference type="EMBL" id="BJWL01000003">
    <property type="protein sequence ID" value="GFY84722.1"/>
    <property type="molecule type" value="Genomic_DNA"/>
</dbReference>
<feature type="compositionally biased region" description="Basic residues" evidence="1">
    <location>
        <begin position="57"/>
        <end position="67"/>
    </location>
</feature>